<dbReference type="Gene3D" id="1.10.132.20">
    <property type="entry name" value="Ribosome-recycling factor"/>
    <property type="match status" value="1"/>
</dbReference>
<keyword evidence="3 6" id="KW-0963">Cytoplasm</keyword>
<dbReference type="PANTHER" id="PTHR20982:SF3">
    <property type="entry name" value="MITOCHONDRIAL RIBOSOME RECYCLING FACTOR PSEUDO 1"/>
    <property type="match status" value="1"/>
</dbReference>
<dbReference type="RefSeq" id="WP_176069080.1">
    <property type="nucleotide sequence ID" value="NZ_BJTG01000016.1"/>
</dbReference>
<feature type="domain" description="Ribosome recycling factor" evidence="8">
    <location>
        <begin position="23"/>
        <end position="185"/>
    </location>
</feature>
<dbReference type="NCBIfam" id="TIGR00496">
    <property type="entry name" value="frr"/>
    <property type="match status" value="1"/>
</dbReference>
<dbReference type="EMBL" id="BJTG01000016">
    <property type="protein sequence ID" value="GEJ59512.1"/>
    <property type="molecule type" value="Genomic_DNA"/>
</dbReference>
<dbReference type="FunFam" id="3.30.1360.40:FF:000001">
    <property type="entry name" value="Ribosome-recycling factor"/>
    <property type="match status" value="1"/>
</dbReference>
<dbReference type="CDD" id="cd00520">
    <property type="entry name" value="RRF"/>
    <property type="match status" value="1"/>
</dbReference>
<comment type="function">
    <text evidence="5 6">Responsible for the release of ribosomes from messenger RNA at the termination of protein biosynthesis. May increase the efficiency of translation by recycling ribosomes from one round of translation to another.</text>
</comment>
<dbReference type="AlphaFoldDB" id="A0A7I9VSU8"/>
<dbReference type="Proteomes" id="UP000503640">
    <property type="component" value="Unassembled WGS sequence"/>
</dbReference>
<evidence type="ECO:0000256" key="6">
    <source>
        <dbReference type="HAMAP-Rule" id="MF_00040"/>
    </source>
</evidence>
<evidence type="ECO:0000256" key="4">
    <source>
        <dbReference type="ARBA" id="ARBA00022917"/>
    </source>
</evidence>
<dbReference type="PANTHER" id="PTHR20982">
    <property type="entry name" value="RIBOSOME RECYCLING FACTOR"/>
    <property type="match status" value="1"/>
</dbReference>
<sequence length="187" mass="20985">MSAADDILNDQRARILKTLEHFRADLMGVRTGRASLHLLDAVRVDYYGTPTPLSQVANMAVADARLITLKPWEKSLIPVIEKAIRDANLGLNPMSDKDLVRVPVPALTEERRKEIVKQVKHKGEEQKLAVRNERRDAKELLEQAEQDGDISADEAKKALEKVQKETDDGVKKIDEMVAAKEKEVLTV</sequence>
<dbReference type="FunFam" id="1.10.132.20:FF:000001">
    <property type="entry name" value="Ribosome-recycling factor"/>
    <property type="match status" value="1"/>
</dbReference>
<keyword evidence="4 6" id="KW-0648">Protein biosynthesis</keyword>
<dbReference type="InterPro" id="IPR023584">
    <property type="entry name" value="Ribosome_recyc_fac_dom"/>
</dbReference>
<comment type="caution">
    <text evidence="9">The sequence shown here is derived from an EMBL/GenBank/DDBJ whole genome shotgun (WGS) entry which is preliminary data.</text>
</comment>
<dbReference type="GO" id="GO:0043023">
    <property type="term" value="F:ribosomal large subunit binding"/>
    <property type="evidence" value="ECO:0007669"/>
    <property type="project" value="TreeGrafter"/>
</dbReference>
<evidence type="ECO:0000313" key="10">
    <source>
        <dbReference type="Proteomes" id="UP000503640"/>
    </source>
</evidence>
<accession>A0A7I9VSU8</accession>
<comment type="subcellular location">
    <subcellularLocation>
        <location evidence="1 6">Cytoplasm</location>
    </subcellularLocation>
</comment>
<dbReference type="GO" id="GO:0002184">
    <property type="term" value="P:cytoplasmic translational termination"/>
    <property type="evidence" value="ECO:0007669"/>
    <property type="project" value="TreeGrafter"/>
</dbReference>
<evidence type="ECO:0000256" key="3">
    <source>
        <dbReference type="ARBA" id="ARBA00022490"/>
    </source>
</evidence>
<gene>
    <name evidence="6 9" type="primary">frr</name>
    <name evidence="9" type="ORF">AMYX_42530</name>
</gene>
<keyword evidence="10" id="KW-1185">Reference proteome</keyword>
<protein>
    <recommendedName>
        <fullName evidence="6">Ribosome-recycling factor</fullName>
        <shortName evidence="6">RRF</shortName>
    </recommendedName>
    <alternativeName>
        <fullName evidence="6">Ribosome-releasing factor</fullName>
    </alternativeName>
</protein>
<evidence type="ECO:0000313" key="9">
    <source>
        <dbReference type="EMBL" id="GEJ59512.1"/>
    </source>
</evidence>
<dbReference type="HAMAP" id="MF_00040">
    <property type="entry name" value="RRF"/>
    <property type="match status" value="1"/>
</dbReference>
<dbReference type="InterPro" id="IPR036191">
    <property type="entry name" value="RRF_sf"/>
</dbReference>
<dbReference type="Gene3D" id="3.30.1360.40">
    <property type="match status" value="1"/>
</dbReference>
<evidence type="ECO:0000256" key="2">
    <source>
        <dbReference type="ARBA" id="ARBA00005912"/>
    </source>
</evidence>
<feature type="compositionally biased region" description="Acidic residues" evidence="7">
    <location>
        <begin position="142"/>
        <end position="152"/>
    </location>
</feature>
<dbReference type="SUPFAM" id="SSF55194">
    <property type="entry name" value="Ribosome recycling factor, RRF"/>
    <property type="match status" value="1"/>
</dbReference>
<name>A0A7I9VSU8_9BACT</name>
<evidence type="ECO:0000259" key="8">
    <source>
        <dbReference type="Pfam" id="PF01765"/>
    </source>
</evidence>
<reference evidence="10" key="1">
    <citation type="journal article" date="2020" name="Appl. Environ. Microbiol.">
        <title>Diazotrophic Anaeromyxobacter Isolates from Soils.</title>
        <authorList>
            <person name="Masuda Y."/>
            <person name="Yamanaka H."/>
            <person name="Xu Z.X."/>
            <person name="Shiratori Y."/>
            <person name="Aono T."/>
            <person name="Amachi S."/>
            <person name="Senoo K."/>
            <person name="Itoh H."/>
        </authorList>
    </citation>
    <scope>NUCLEOTIDE SEQUENCE [LARGE SCALE GENOMIC DNA]</scope>
    <source>
        <strain evidence="10">R267</strain>
    </source>
</reference>
<dbReference type="Pfam" id="PF01765">
    <property type="entry name" value="RRF"/>
    <property type="match status" value="1"/>
</dbReference>
<evidence type="ECO:0000256" key="7">
    <source>
        <dbReference type="SAM" id="MobiDB-lite"/>
    </source>
</evidence>
<comment type="similarity">
    <text evidence="2 6">Belongs to the RRF family.</text>
</comment>
<evidence type="ECO:0000256" key="1">
    <source>
        <dbReference type="ARBA" id="ARBA00004496"/>
    </source>
</evidence>
<dbReference type="InterPro" id="IPR002661">
    <property type="entry name" value="Ribosome_recyc_fac"/>
</dbReference>
<proteinExistence type="inferred from homology"/>
<evidence type="ECO:0000256" key="5">
    <source>
        <dbReference type="ARBA" id="ARBA00025050"/>
    </source>
</evidence>
<organism evidence="9 10">
    <name type="scientific">Anaeromyxobacter diazotrophicus</name>
    <dbReference type="NCBI Taxonomy" id="2590199"/>
    <lineage>
        <taxon>Bacteria</taxon>
        <taxon>Pseudomonadati</taxon>
        <taxon>Myxococcota</taxon>
        <taxon>Myxococcia</taxon>
        <taxon>Myxococcales</taxon>
        <taxon>Cystobacterineae</taxon>
        <taxon>Anaeromyxobacteraceae</taxon>
        <taxon>Anaeromyxobacter</taxon>
    </lineage>
</organism>
<dbReference type="GO" id="GO:0005829">
    <property type="term" value="C:cytosol"/>
    <property type="evidence" value="ECO:0007669"/>
    <property type="project" value="GOC"/>
</dbReference>
<feature type="region of interest" description="Disordered" evidence="7">
    <location>
        <begin position="134"/>
        <end position="154"/>
    </location>
</feature>